<gene>
    <name evidence="1" type="ORF">SAMN06269117_11266</name>
</gene>
<protein>
    <submittedName>
        <fullName evidence="1">Uncharacterized protein</fullName>
    </submittedName>
</protein>
<dbReference type="Gene3D" id="2.20.28.30">
    <property type="entry name" value="RNA polymerase ii, chain L"/>
    <property type="match status" value="1"/>
</dbReference>
<organism evidence="1 2">
    <name type="scientific">Balnearium lithotrophicum</name>
    <dbReference type="NCBI Taxonomy" id="223788"/>
    <lineage>
        <taxon>Bacteria</taxon>
        <taxon>Pseudomonadati</taxon>
        <taxon>Aquificota</taxon>
        <taxon>Aquificia</taxon>
        <taxon>Desulfurobacteriales</taxon>
        <taxon>Desulfurobacteriaceae</taxon>
        <taxon>Balnearium</taxon>
    </lineage>
</organism>
<dbReference type="EMBL" id="FXTM01000012">
    <property type="protein sequence ID" value="SMO58721.1"/>
    <property type="molecule type" value="Genomic_DNA"/>
</dbReference>
<dbReference type="RefSeq" id="WP_142935561.1">
    <property type="nucleotide sequence ID" value="NZ_FXTM01000012.1"/>
</dbReference>
<dbReference type="Proteomes" id="UP000317315">
    <property type="component" value="Unassembled WGS sequence"/>
</dbReference>
<evidence type="ECO:0000313" key="1">
    <source>
        <dbReference type="EMBL" id="SMO58721.1"/>
    </source>
</evidence>
<reference evidence="1 2" key="1">
    <citation type="submission" date="2017-05" db="EMBL/GenBank/DDBJ databases">
        <authorList>
            <person name="Varghese N."/>
            <person name="Submissions S."/>
        </authorList>
    </citation>
    <scope>NUCLEOTIDE SEQUENCE [LARGE SCALE GENOMIC DNA]</scope>
    <source>
        <strain evidence="1 2">DSM 16304</strain>
    </source>
</reference>
<evidence type="ECO:0000313" key="2">
    <source>
        <dbReference type="Proteomes" id="UP000317315"/>
    </source>
</evidence>
<accession>A0A521CIZ9</accession>
<dbReference type="OrthoDB" id="280278at2"/>
<proteinExistence type="predicted"/>
<dbReference type="AlphaFoldDB" id="A0A521CIZ9"/>
<name>A0A521CIZ9_9BACT</name>
<sequence>MEVVPKRKFKCLDCGHEFEEPFGKPRWMVKCPKCGSENIVRADVPAGRGAGRGWWCGRGFGRGRGAGWFGRGRGAGRGWRFGWGGRW</sequence>
<keyword evidence="2" id="KW-1185">Reference proteome</keyword>